<sequence>MATGLPTFDAFSWASLLAGRQALVIDRQRSRALDLAAALEEAGAVVTLAPGQAIGADRLREGRFGLVLLALSAEEEVQERLLRQLAAAPAPQLAVLGEPRRHAALRATFAGARIGDLSMGARDLVLFILGTPDE</sequence>
<evidence type="ECO:0000313" key="2">
    <source>
        <dbReference type="Proteomes" id="UP000613160"/>
    </source>
</evidence>
<gene>
    <name evidence="1" type="ORF">GCM10011335_24860</name>
</gene>
<dbReference type="RefSeq" id="WP_188850993.1">
    <property type="nucleotide sequence ID" value="NZ_BMJJ01000005.1"/>
</dbReference>
<protein>
    <submittedName>
        <fullName evidence="1">Uncharacterized protein</fullName>
    </submittedName>
</protein>
<dbReference type="EMBL" id="BMJJ01000005">
    <property type="protein sequence ID" value="GGD20947.1"/>
    <property type="molecule type" value="Genomic_DNA"/>
</dbReference>
<reference evidence="1" key="1">
    <citation type="journal article" date="2014" name="Int. J. Syst. Evol. Microbiol.">
        <title>Complete genome sequence of Corynebacterium casei LMG S-19264T (=DSM 44701T), isolated from a smear-ripened cheese.</title>
        <authorList>
            <consortium name="US DOE Joint Genome Institute (JGI-PGF)"/>
            <person name="Walter F."/>
            <person name="Albersmeier A."/>
            <person name="Kalinowski J."/>
            <person name="Ruckert C."/>
        </authorList>
    </citation>
    <scope>NUCLEOTIDE SEQUENCE</scope>
    <source>
        <strain evidence="1">CGMCC 1.15493</strain>
    </source>
</reference>
<evidence type="ECO:0000313" key="1">
    <source>
        <dbReference type="EMBL" id="GGD20947.1"/>
    </source>
</evidence>
<organism evidence="1 2">
    <name type="scientific">Aureimonas glaciei</name>
    <dbReference type="NCBI Taxonomy" id="1776957"/>
    <lineage>
        <taxon>Bacteria</taxon>
        <taxon>Pseudomonadati</taxon>
        <taxon>Pseudomonadota</taxon>
        <taxon>Alphaproteobacteria</taxon>
        <taxon>Hyphomicrobiales</taxon>
        <taxon>Aurantimonadaceae</taxon>
        <taxon>Aureimonas</taxon>
    </lineage>
</organism>
<proteinExistence type="predicted"/>
<keyword evidence="2" id="KW-1185">Reference proteome</keyword>
<reference evidence="1" key="2">
    <citation type="submission" date="2020-09" db="EMBL/GenBank/DDBJ databases">
        <authorList>
            <person name="Sun Q."/>
            <person name="Zhou Y."/>
        </authorList>
    </citation>
    <scope>NUCLEOTIDE SEQUENCE</scope>
    <source>
        <strain evidence="1">CGMCC 1.15493</strain>
    </source>
</reference>
<comment type="caution">
    <text evidence="1">The sequence shown here is derived from an EMBL/GenBank/DDBJ whole genome shotgun (WGS) entry which is preliminary data.</text>
</comment>
<dbReference type="AlphaFoldDB" id="A0A916XXW5"/>
<dbReference type="Proteomes" id="UP000613160">
    <property type="component" value="Unassembled WGS sequence"/>
</dbReference>
<name>A0A916XXW5_9HYPH</name>
<accession>A0A916XXW5</accession>